<evidence type="ECO:0000313" key="3">
    <source>
        <dbReference type="Proteomes" id="UP000712281"/>
    </source>
</evidence>
<feature type="region of interest" description="Disordered" evidence="1">
    <location>
        <begin position="78"/>
        <end position="100"/>
    </location>
</feature>
<evidence type="ECO:0000256" key="1">
    <source>
        <dbReference type="SAM" id="MobiDB-lite"/>
    </source>
</evidence>
<dbReference type="Proteomes" id="UP000712281">
    <property type="component" value="Unassembled WGS sequence"/>
</dbReference>
<name>A0A8S9KYN5_BRACR</name>
<dbReference type="AlphaFoldDB" id="A0A8S9KYN5"/>
<gene>
    <name evidence="2" type="ORF">F2Q68_00010891</name>
</gene>
<accession>A0A8S9KYN5</accession>
<feature type="compositionally biased region" description="Basic and acidic residues" evidence="1">
    <location>
        <begin position="81"/>
        <end position="91"/>
    </location>
</feature>
<protein>
    <submittedName>
        <fullName evidence="2">Uncharacterized protein</fullName>
    </submittedName>
</protein>
<reference evidence="2" key="1">
    <citation type="submission" date="2019-12" db="EMBL/GenBank/DDBJ databases">
        <title>Genome sequencing and annotation of Brassica cretica.</title>
        <authorList>
            <person name="Studholme D.J."/>
            <person name="Sarris P.F."/>
        </authorList>
    </citation>
    <scope>NUCLEOTIDE SEQUENCE</scope>
    <source>
        <strain evidence="2">PFS-001/15</strain>
        <tissue evidence="2">Leaf</tissue>
    </source>
</reference>
<comment type="caution">
    <text evidence="2">The sequence shown here is derived from an EMBL/GenBank/DDBJ whole genome shotgun (WGS) entry which is preliminary data.</text>
</comment>
<dbReference type="EMBL" id="QGKW02000717">
    <property type="protein sequence ID" value="KAF2599439.1"/>
    <property type="molecule type" value="Genomic_DNA"/>
</dbReference>
<organism evidence="2 3">
    <name type="scientific">Brassica cretica</name>
    <name type="common">Mustard</name>
    <dbReference type="NCBI Taxonomy" id="69181"/>
    <lineage>
        <taxon>Eukaryota</taxon>
        <taxon>Viridiplantae</taxon>
        <taxon>Streptophyta</taxon>
        <taxon>Embryophyta</taxon>
        <taxon>Tracheophyta</taxon>
        <taxon>Spermatophyta</taxon>
        <taxon>Magnoliopsida</taxon>
        <taxon>eudicotyledons</taxon>
        <taxon>Gunneridae</taxon>
        <taxon>Pentapetalae</taxon>
        <taxon>rosids</taxon>
        <taxon>malvids</taxon>
        <taxon>Brassicales</taxon>
        <taxon>Brassicaceae</taxon>
        <taxon>Brassiceae</taxon>
        <taxon>Brassica</taxon>
    </lineage>
</organism>
<proteinExistence type="predicted"/>
<sequence>MVHGGGGACVSHLLTTTHSFIKKEKKNVGIKEERDGEEGNESVITWAAPRVMNHGSGGMRLDGSRWLWCLRLASPNNNAQLHKEGEEERGNKGGKRWRRG</sequence>
<evidence type="ECO:0000313" key="2">
    <source>
        <dbReference type="EMBL" id="KAF2599439.1"/>
    </source>
</evidence>